<dbReference type="InterPro" id="IPR027359">
    <property type="entry name" value="Volt_channel_dom_sf"/>
</dbReference>
<keyword evidence="12" id="KW-0407">Ion channel</keyword>
<dbReference type="Gene3D" id="1.10.238.10">
    <property type="entry name" value="EF-hand"/>
    <property type="match status" value="1"/>
</dbReference>
<keyword evidence="7" id="KW-0106">Calcium</keyword>
<dbReference type="Gene3D" id="1.10.287.70">
    <property type="match status" value="2"/>
</dbReference>
<evidence type="ECO:0000256" key="9">
    <source>
        <dbReference type="ARBA" id="ARBA00022989"/>
    </source>
</evidence>
<feature type="transmembrane region" description="Helical" evidence="15">
    <location>
        <begin position="889"/>
        <end position="910"/>
    </location>
</feature>
<evidence type="ECO:0000313" key="17">
    <source>
        <dbReference type="EMBL" id="KAL1495430.1"/>
    </source>
</evidence>
<feature type="transmembrane region" description="Helical" evidence="15">
    <location>
        <begin position="584"/>
        <end position="607"/>
    </location>
</feature>
<evidence type="ECO:0000256" key="3">
    <source>
        <dbReference type="ARBA" id="ARBA00011738"/>
    </source>
</evidence>
<keyword evidence="5 15" id="KW-0812">Transmembrane</keyword>
<dbReference type="Pfam" id="PF00520">
    <property type="entry name" value="Ion_trans"/>
    <property type="match status" value="2"/>
</dbReference>
<feature type="transmembrane region" description="Helical" evidence="15">
    <location>
        <begin position="956"/>
        <end position="978"/>
    </location>
</feature>
<feature type="transmembrane region" description="Helical" evidence="15">
    <location>
        <begin position="695"/>
        <end position="713"/>
    </location>
</feature>
<evidence type="ECO:0000256" key="11">
    <source>
        <dbReference type="ARBA" id="ARBA00023136"/>
    </source>
</evidence>
<feature type="region of interest" description="Disordered" evidence="14">
    <location>
        <begin position="294"/>
        <end position="388"/>
    </location>
</feature>
<dbReference type="InterPro" id="IPR004841">
    <property type="entry name" value="AA-permease/SLC12A_dom"/>
</dbReference>
<reference evidence="17 18" key="1">
    <citation type="journal article" date="2024" name="Science">
        <title>Giant polyketide synthase enzymes in the biosynthesis of giant marine polyether toxins.</title>
        <authorList>
            <person name="Fallon T.R."/>
            <person name="Shende V.V."/>
            <person name="Wierzbicki I.H."/>
            <person name="Pendleton A.L."/>
            <person name="Watervoot N.F."/>
            <person name="Auber R.P."/>
            <person name="Gonzalez D.J."/>
            <person name="Wisecaver J.H."/>
            <person name="Moore B.S."/>
        </authorList>
    </citation>
    <scope>NUCLEOTIDE SEQUENCE [LARGE SCALE GENOMIC DNA]</scope>
    <source>
        <strain evidence="17 18">12B1</strain>
    </source>
</reference>
<dbReference type="SUPFAM" id="SSF47473">
    <property type="entry name" value="EF-hand"/>
    <property type="match status" value="1"/>
</dbReference>
<dbReference type="EMBL" id="JBGBPQ010000032">
    <property type="protein sequence ID" value="KAL1495430.1"/>
    <property type="molecule type" value="Genomic_DNA"/>
</dbReference>
<evidence type="ECO:0000256" key="8">
    <source>
        <dbReference type="ARBA" id="ARBA00022882"/>
    </source>
</evidence>
<feature type="transmembrane region" description="Helical" evidence="15">
    <location>
        <begin position="1469"/>
        <end position="1492"/>
    </location>
</feature>
<evidence type="ECO:0000256" key="13">
    <source>
        <dbReference type="SAM" id="Coils"/>
    </source>
</evidence>
<evidence type="ECO:0000256" key="12">
    <source>
        <dbReference type="ARBA" id="ARBA00023303"/>
    </source>
</evidence>
<feature type="compositionally biased region" description="Low complexity" evidence="14">
    <location>
        <begin position="318"/>
        <end position="327"/>
    </location>
</feature>
<evidence type="ECO:0000256" key="7">
    <source>
        <dbReference type="ARBA" id="ARBA00022837"/>
    </source>
</evidence>
<feature type="transmembrane region" description="Helical" evidence="15">
    <location>
        <begin position="1427"/>
        <end position="1449"/>
    </location>
</feature>
<keyword evidence="11 15" id="KW-0472">Membrane</keyword>
<evidence type="ECO:0000256" key="1">
    <source>
        <dbReference type="ARBA" id="ARBA00004141"/>
    </source>
</evidence>
<dbReference type="Pfam" id="PF00324">
    <property type="entry name" value="AA_permease"/>
    <property type="match status" value="1"/>
</dbReference>
<feature type="transmembrane region" description="Helical" evidence="15">
    <location>
        <begin position="220"/>
        <end position="241"/>
    </location>
</feature>
<feature type="compositionally biased region" description="Basic residues" evidence="14">
    <location>
        <begin position="328"/>
        <end position="379"/>
    </location>
</feature>
<feature type="transmembrane region" description="Helical" evidence="15">
    <location>
        <begin position="662"/>
        <end position="683"/>
    </location>
</feature>
<dbReference type="InterPro" id="IPR018247">
    <property type="entry name" value="EF_Hand_1_Ca_BS"/>
</dbReference>
<dbReference type="PANTHER" id="PTHR46988:SF2">
    <property type="entry name" value="TWO PORE CALCIUM CHANNEL PROTEIN 1"/>
    <property type="match status" value="1"/>
</dbReference>
<feature type="transmembrane region" description="Helical" evidence="15">
    <location>
        <begin position="56"/>
        <end position="75"/>
    </location>
</feature>
<sequence>MEGSGSIVLRLGHSRQALSAAMAHRRPHDAQQLLLRRSSATSAPPPGATSAAPPDAALAVFAPCTSTLCAVVLFLRLGVVVGEAGVWASLLLVLASCLVCLLTTLSICALISDGGDAPLAATHAAEPALFAALRRSVGQQLGAALAACFFLAFAADVAFCLLSFAAAACDGVGLRSDAQLMPWNPPGAWLEAAVASLALPPLAAAAATRGALSPRATRGVLFFGAACVGASLLCCVIPTSLPVPTGINATTWANNAAPDLRAGQACKRAPTPPPHFPSLPLTSATLTLRLTSPHTTTSATHTLRLTSPHFPSPPPRTPSASLPLTSPHLRHSHPPPHFPSHHHLRHAHPPPHFPSHHHLRHSHPPPHFPSHHHLRHSHPPPHFPSLPLTSATHTLRLTSPHTTTSATLTLRLTSPHFPSPPPLSPSASLPLTPPPPPLSPSASLPLTSPHLRHSHPPPHFPSHHHLRHSHPPPHFPSLPLTSATLTLRLTSPHTTHPSPHPSPQSSFALLFVLVFPGFTGILAGSNLPAQLRTPSRSIARGSLASLGAVLLSYLLIALLLAASVDRATLRTNPFILADVVAATIKLPLAHLCVAIASLAAALSYLVAAPRVLASFAEDVGGAMLVPLALRSFSGRPTRALLASCVLVQLLLLAGGLSSLAPLASGLFLLAFCLINLLCFLAALSRADFTPTFRLYSRWSALAGFALSFVAMLAALSSSPPVAALLSLLLAALLLWRRHSLHSLLTQGLAHPSRPSPAEGLPSDAVAQRVERAAAYVHDALEGRFRGTHWAVRSHNRIRAQRLHRSLRFLRSANLCVYMIILSLFERPVWCYAAPDCGDPSQVKRFNLPVLPVAASLSIEAACILLFGVEMGLKAFYMTSRAFFASPWHLTQFLLLVLNSVFVAVQALAPAGHAHGASRGLTAINPMLRPILFVAMSRSVRRSFRCFLRVIPAVADCVLLVLVMLVVYAIAGVILFAGAGDDLSSGEASHGFQDAFQSLPQALLSLFTLLTTANFPDVMLPFYKESRASSVFFVTFLLLGLFLLMNLVLAAVIDDYKKQVHASECKARARRDEALAAAFELLDLNGNGFVDLVEFSKLLQRLHQPVFSLFDGRKNSALDTEQTMAVLQRMLEGDSALPVRGLGPAAFHECLVALKSAAEEAAAYEADEADEAEAEAEAEARAAAGEVEHARVGVGPHAALVAVPRSASFHDERMRAALVARSCRRGWRVRRLSDWADAAAAARRAARLRVRRALRSRGAVWAADALVVANVAVLLVEVELRARGEAAAMAAVEAATTVGFDVCFVCEAALSAWALGAHRYLSTLRARYAAGVACVTLVADSVSWWSARGAAGAALKAAQLLRLLRLLRLLFSFSRFEAIFGHLLRVLPSFSGLAGAMWALFAVYAQLGVALFGGLVRVDYWAPSDAEALYAYCNFNDFGSAMLTLFNLLVVNNWHDIMRVVVNLTSYWSIIYFISWYVLAVVVMFNLVIAHVLDGFFDGSRALARALSVPRHADDGRESMGGHAPDTTPPRRRTPLSDHCTSPLCYNESPSSCSHGGPANYRHSNANGGPTLEATGEVVAFA</sequence>
<feature type="transmembrane region" description="Helical" evidence="15">
    <location>
        <begin position="1257"/>
        <end position="1277"/>
    </location>
</feature>
<dbReference type="PANTHER" id="PTHR46988">
    <property type="entry name" value="TWO PORE CALCIUM CHANNEL PROTEIN 1"/>
    <property type="match status" value="1"/>
</dbReference>
<evidence type="ECO:0000256" key="15">
    <source>
        <dbReference type="SAM" id="Phobius"/>
    </source>
</evidence>
<accession>A0AB34I919</accession>
<keyword evidence="4" id="KW-0813">Transport</keyword>
<feature type="transmembrane region" description="Helical" evidence="15">
    <location>
        <begin position="639"/>
        <end position="656"/>
    </location>
</feature>
<feature type="transmembrane region" description="Helical" evidence="15">
    <location>
        <begin position="808"/>
        <end position="829"/>
    </location>
</feature>
<dbReference type="SUPFAM" id="SSF81324">
    <property type="entry name" value="Voltage-gated potassium channels"/>
    <property type="match status" value="2"/>
</dbReference>
<evidence type="ECO:0000256" key="10">
    <source>
        <dbReference type="ARBA" id="ARBA00023065"/>
    </source>
</evidence>
<dbReference type="PROSITE" id="PS50222">
    <property type="entry name" value="EF_HAND_2"/>
    <property type="match status" value="1"/>
</dbReference>
<dbReference type="InterPro" id="IPR044581">
    <property type="entry name" value="TPC1_plant"/>
</dbReference>
<evidence type="ECO:0000256" key="14">
    <source>
        <dbReference type="SAM" id="MobiDB-lite"/>
    </source>
</evidence>
<keyword evidence="13" id="KW-0175">Coiled coil</keyword>
<keyword evidence="8" id="KW-0851">Voltage-gated channel</keyword>
<feature type="coiled-coil region" evidence="13">
    <location>
        <begin position="1154"/>
        <end position="1185"/>
    </location>
</feature>
<dbReference type="Gene3D" id="1.20.120.350">
    <property type="entry name" value="Voltage-gated potassium channels. Chain C"/>
    <property type="match status" value="1"/>
</dbReference>
<feature type="transmembrane region" description="Helical" evidence="15">
    <location>
        <begin position="719"/>
        <end position="735"/>
    </location>
</feature>
<dbReference type="Gene3D" id="1.20.1740.10">
    <property type="entry name" value="Amino acid/polyamine transporter I"/>
    <property type="match status" value="1"/>
</dbReference>
<feature type="transmembrane region" description="Helical" evidence="15">
    <location>
        <begin position="87"/>
        <end position="111"/>
    </location>
</feature>
<dbReference type="InterPro" id="IPR002048">
    <property type="entry name" value="EF_hand_dom"/>
</dbReference>
<gene>
    <name evidence="17" type="ORF">AB1Y20_016798</name>
</gene>
<feature type="compositionally biased region" description="Basic residues" evidence="14">
    <location>
        <begin position="450"/>
        <end position="471"/>
    </location>
</feature>
<feature type="transmembrane region" description="Helical" evidence="15">
    <location>
        <begin position="541"/>
        <end position="564"/>
    </location>
</feature>
<dbReference type="GO" id="GO:0034702">
    <property type="term" value="C:monoatomic ion channel complex"/>
    <property type="evidence" value="ECO:0007669"/>
    <property type="project" value="UniProtKB-KW"/>
</dbReference>
<comment type="subunit">
    <text evidence="3">Homodimer.</text>
</comment>
<name>A0AB34I919_PRYPA</name>
<feature type="transmembrane region" description="Helical" evidence="15">
    <location>
        <begin position="1289"/>
        <end position="1313"/>
    </location>
</feature>
<dbReference type="InterPro" id="IPR005821">
    <property type="entry name" value="Ion_trans_dom"/>
</dbReference>
<dbReference type="GO" id="GO:0005509">
    <property type="term" value="F:calcium ion binding"/>
    <property type="evidence" value="ECO:0007669"/>
    <property type="project" value="InterPro"/>
</dbReference>
<feature type="region of interest" description="Disordered" evidence="14">
    <location>
        <begin position="1512"/>
        <end position="1535"/>
    </location>
</feature>
<dbReference type="GO" id="GO:0005245">
    <property type="term" value="F:voltage-gated calcium channel activity"/>
    <property type="evidence" value="ECO:0007669"/>
    <property type="project" value="InterPro"/>
</dbReference>
<dbReference type="InterPro" id="IPR011992">
    <property type="entry name" value="EF-hand-dom_pair"/>
</dbReference>
<evidence type="ECO:0000259" key="16">
    <source>
        <dbReference type="PROSITE" id="PS50222"/>
    </source>
</evidence>
<feature type="transmembrane region" description="Helical" evidence="15">
    <location>
        <begin position="143"/>
        <end position="168"/>
    </location>
</feature>
<evidence type="ECO:0000313" key="18">
    <source>
        <dbReference type="Proteomes" id="UP001515480"/>
    </source>
</evidence>
<dbReference type="PROSITE" id="PS00018">
    <property type="entry name" value="EF_HAND_1"/>
    <property type="match status" value="1"/>
</dbReference>
<organism evidence="17 18">
    <name type="scientific">Prymnesium parvum</name>
    <name type="common">Toxic golden alga</name>
    <dbReference type="NCBI Taxonomy" id="97485"/>
    <lineage>
        <taxon>Eukaryota</taxon>
        <taxon>Haptista</taxon>
        <taxon>Haptophyta</taxon>
        <taxon>Prymnesiophyceae</taxon>
        <taxon>Prymnesiales</taxon>
        <taxon>Prymnesiaceae</taxon>
        <taxon>Prymnesium</taxon>
    </lineage>
</organism>
<comment type="subcellular location">
    <subcellularLocation>
        <location evidence="1">Membrane</location>
        <topology evidence="1">Multi-pass membrane protein</topology>
    </subcellularLocation>
</comment>
<feature type="transmembrane region" description="Helical" evidence="15">
    <location>
        <begin position="1395"/>
        <end position="1415"/>
    </location>
</feature>
<proteinExistence type="inferred from homology"/>
<evidence type="ECO:0000256" key="2">
    <source>
        <dbReference type="ARBA" id="ARBA00009286"/>
    </source>
</evidence>
<keyword evidence="18" id="KW-1185">Reference proteome</keyword>
<feature type="domain" description="EF-hand" evidence="16">
    <location>
        <begin position="1069"/>
        <end position="1104"/>
    </location>
</feature>
<evidence type="ECO:0000256" key="5">
    <source>
        <dbReference type="ARBA" id="ARBA00022692"/>
    </source>
</evidence>
<comment type="similarity">
    <text evidence="2">Belongs to the calcium channel alpha-1 subunit (TC 1.A.1.11) family. Two pore calcium channel subfamily.</text>
</comment>
<dbReference type="SMART" id="SM00054">
    <property type="entry name" value="EFh"/>
    <property type="match status" value="1"/>
</dbReference>
<feature type="compositionally biased region" description="Low complexity" evidence="14">
    <location>
        <begin position="294"/>
        <end position="309"/>
    </location>
</feature>
<feature type="compositionally biased region" description="Low complexity" evidence="14">
    <location>
        <begin position="440"/>
        <end position="449"/>
    </location>
</feature>
<keyword evidence="9 15" id="KW-1133">Transmembrane helix</keyword>
<keyword evidence="6" id="KW-0677">Repeat</keyword>
<feature type="transmembrane region" description="Helical" evidence="15">
    <location>
        <begin position="507"/>
        <end position="529"/>
    </location>
</feature>
<feature type="transmembrane region" description="Helical" evidence="15">
    <location>
        <begin position="1030"/>
        <end position="1052"/>
    </location>
</feature>
<dbReference type="Proteomes" id="UP001515480">
    <property type="component" value="Unassembled WGS sequence"/>
</dbReference>
<feature type="region of interest" description="Disordered" evidence="14">
    <location>
        <begin position="412"/>
        <end position="477"/>
    </location>
</feature>
<evidence type="ECO:0000256" key="6">
    <source>
        <dbReference type="ARBA" id="ARBA00022737"/>
    </source>
</evidence>
<keyword evidence="10" id="KW-0406">Ion transport</keyword>
<protein>
    <recommendedName>
        <fullName evidence="16">EF-hand domain-containing protein</fullName>
    </recommendedName>
</protein>
<feature type="transmembrane region" description="Helical" evidence="15">
    <location>
        <begin position="849"/>
        <end position="868"/>
    </location>
</feature>
<comment type="caution">
    <text evidence="17">The sequence shown here is derived from an EMBL/GenBank/DDBJ whole genome shotgun (WGS) entry which is preliminary data.</text>
</comment>
<evidence type="ECO:0000256" key="4">
    <source>
        <dbReference type="ARBA" id="ARBA00022448"/>
    </source>
</evidence>
<feature type="transmembrane region" description="Helical" evidence="15">
    <location>
        <begin position="916"/>
        <end position="935"/>
    </location>
</feature>